<dbReference type="RefSeq" id="WP_205017861.1">
    <property type="nucleotide sequence ID" value="NZ_JAFBEI010000048.1"/>
</dbReference>
<comment type="caution">
    <text evidence="1">The sequence shown here is derived from an EMBL/GenBank/DDBJ whole genome shotgun (WGS) entry which is preliminary data.</text>
</comment>
<organism evidence="1 2">
    <name type="scientific">Streptococcus saliviloxodontae</name>
    <dbReference type="NCBI Taxonomy" id="1349416"/>
    <lineage>
        <taxon>Bacteria</taxon>
        <taxon>Bacillati</taxon>
        <taxon>Bacillota</taxon>
        <taxon>Bacilli</taxon>
        <taxon>Lactobacillales</taxon>
        <taxon>Streptococcaceae</taxon>
        <taxon>Streptococcus</taxon>
    </lineage>
</organism>
<dbReference type="Gene3D" id="1.10.340.30">
    <property type="entry name" value="Hypothetical protein, domain 2"/>
    <property type="match status" value="1"/>
</dbReference>
<dbReference type="SUPFAM" id="SSF48150">
    <property type="entry name" value="DNA-glycosylase"/>
    <property type="match status" value="1"/>
</dbReference>
<accession>A0ABS2PNJ4</accession>
<name>A0ABS2PNJ4_9STRE</name>
<evidence type="ECO:0000313" key="2">
    <source>
        <dbReference type="Proteomes" id="UP000809081"/>
    </source>
</evidence>
<dbReference type="PANTHER" id="PTHR30037:SF4">
    <property type="entry name" value="DNA-3-METHYLADENINE GLYCOSYLASE I"/>
    <property type="match status" value="1"/>
</dbReference>
<reference evidence="1 2" key="1">
    <citation type="submission" date="2021-01" db="EMBL/GenBank/DDBJ databases">
        <title>Genomic Encyclopedia of Type Strains, Phase IV (KMG-IV): sequencing the most valuable type-strain genomes for metagenomic binning, comparative biology and taxonomic classification.</title>
        <authorList>
            <person name="Goeker M."/>
        </authorList>
    </citation>
    <scope>NUCLEOTIDE SEQUENCE [LARGE SCALE GENOMIC DNA]</scope>
    <source>
        <strain evidence="1 2">DSM 27513</strain>
    </source>
</reference>
<proteinExistence type="predicted"/>
<dbReference type="InterPro" id="IPR005019">
    <property type="entry name" value="Adenine_glyco"/>
</dbReference>
<dbReference type="Pfam" id="PF03352">
    <property type="entry name" value="Adenine_glyco"/>
    <property type="match status" value="1"/>
</dbReference>
<dbReference type="GO" id="GO:0008725">
    <property type="term" value="F:DNA-3-methyladenine glycosylase activity"/>
    <property type="evidence" value="ECO:0007669"/>
    <property type="project" value="UniProtKB-EC"/>
</dbReference>
<dbReference type="InterPro" id="IPR052891">
    <property type="entry name" value="DNA-3mA_glycosylase"/>
</dbReference>
<keyword evidence="1" id="KW-0378">Hydrolase</keyword>
<dbReference type="EC" id="3.2.2.20" evidence="1"/>
<evidence type="ECO:0000313" key="1">
    <source>
        <dbReference type="EMBL" id="MBM7637005.1"/>
    </source>
</evidence>
<dbReference type="InterPro" id="IPR011257">
    <property type="entry name" value="DNA_glycosylase"/>
</dbReference>
<gene>
    <name evidence="1" type="ORF">JOC31_001834</name>
</gene>
<dbReference type="PANTHER" id="PTHR30037">
    <property type="entry name" value="DNA-3-METHYLADENINE GLYCOSYLASE 1"/>
    <property type="match status" value="1"/>
</dbReference>
<dbReference type="EMBL" id="JAFBEI010000048">
    <property type="protein sequence ID" value="MBM7637005.1"/>
    <property type="molecule type" value="Genomic_DNA"/>
</dbReference>
<protein>
    <submittedName>
        <fullName evidence="1">DNA-3-methyladenine glycosylase I</fullName>
        <ecNumber evidence="1">3.2.2.20</ecNumber>
    </submittedName>
</protein>
<sequence length="183" mass="21001">MKRCGWVKLNNPLYIAYHDEEWGKPLHDDRSLFELLCLETYQSGLSWETILNKRAAFKQAFHGYEVKKVAAMSDEELETVLQNPAVVRNRLKIFATRSNAQAFLNIQKSYGSFNAYIWSFVDKKPIVNHVIDYRDAPAKTALSEKISKELKKQGFKFVGPVCVYSFLQAAGLINDHEDSCAFK</sequence>
<keyword evidence="1" id="KW-0326">Glycosidase</keyword>
<keyword evidence="2" id="KW-1185">Reference proteome</keyword>
<dbReference type="Proteomes" id="UP000809081">
    <property type="component" value="Unassembled WGS sequence"/>
</dbReference>